<evidence type="ECO:0000313" key="2">
    <source>
        <dbReference type="EMBL" id="KKT52507.1"/>
    </source>
</evidence>
<dbReference type="STRING" id="1618387.UW44_C0001G0059"/>
<dbReference type="EMBL" id="LCIH01000001">
    <property type="protein sequence ID" value="KKT52507.1"/>
    <property type="molecule type" value="Genomic_DNA"/>
</dbReference>
<dbReference type="GO" id="GO:0032259">
    <property type="term" value="P:methylation"/>
    <property type="evidence" value="ECO:0007669"/>
    <property type="project" value="UniProtKB-KW"/>
</dbReference>
<protein>
    <submittedName>
        <fullName evidence="2">Methyltransferase type 12</fullName>
    </submittedName>
</protein>
<proteinExistence type="predicted"/>
<evidence type="ECO:0000313" key="3">
    <source>
        <dbReference type="Proteomes" id="UP000034006"/>
    </source>
</evidence>
<comment type="caution">
    <text evidence="2">The sequence shown here is derived from an EMBL/GenBank/DDBJ whole genome shotgun (WGS) entry which is preliminary data.</text>
</comment>
<dbReference type="CDD" id="cd02440">
    <property type="entry name" value="AdoMet_MTases"/>
    <property type="match status" value="1"/>
</dbReference>
<gene>
    <name evidence="2" type="ORF">UW44_C0001G0059</name>
</gene>
<dbReference type="InterPro" id="IPR013216">
    <property type="entry name" value="Methyltransf_11"/>
</dbReference>
<dbReference type="SUPFAM" id="SSF53335">
    <property type="entry name" value="S-adenosyl-L-methionine-dependent methyltransferases"/>
    <property type="match status" value="1"/>
</dbReference>
<reference evidence="2 3" key="1">
    <citation type="journal article" date="2015" name="Nature">
        <title>rRNA introns, odd ribosomes, and small enigmatic genomes across a large radiation of phyla.</title>
        <authorList>
            <person name="Brown C.T."/>
            <person name="Hug L.A."/>
            <person name="Thomas B.C."/>
            <person name="Sharon I."/>
            <person name="Castelle C.J."/>
            <person name="Singh A."/>
            <person name="Wilkins M.J."/>
            <person name="Williams K.H."/>
            <person name="Banfield J.F."/>
        </authorList>
    </citation>
    <scope>NUCLEOTIDE SEQUENCE [LARGE SCALE GENOMIC DNA]</scope>
</reference>
<name>A0A0G1K894_9BACT</name>
<sequence>MKRKKWTDDSHQILERAGGMDRYNRWLVSNFSMYFGKAILEIGSGQGALSKLLPAKAIVILSDVIPAYLDGLKKTFTDPVIRLDIEKEIPAKLVGKMDTIFSSNVFEHIKNDSRAFANCNKLLASGGHFLLFVPARPEIYGKLDEAMGHYRRYTKTELIKKIKKAGFIVKHIYYANLPGYFLWWGRGRFGSSKSDNLFAKIFDKLIIPFLYLEKIVHPPIGQSLILIAKKP</sequence>
<feature type="domain" description="Methyltransferase type 11" evidence="1">
    <location>
        <begin position="40"/>
        <end position="130"/>
    </location>
</feature>
<dbReference type="InterPro" id="IPR029063">
    <property type="entry name" value="SAM-dependent_MTases_sf"/>
</dbReference>
<accession>A0A0G1K894</accession>
<organism evidence="2 3">
    <name type="scientific">Candidatus Collierbacteria bacterium GW2011_GWB2_44_22</name>
    <dbReference type="NCBI Taxonomy" id="1618387"/>
    <lineage>
        <taxon>Bacteria</taxon>
        <taxon>Candidatus Collieribacteriota</taxon>
    </lineage>
</organism>
<dbReference type="Gene3D" id="3.40.50.150">
    <property type="entry name" value="Vaccinia Virus protein VP39"/>
    <property type="match status" value="1"/>
</dbReference>
<dbReference type="GO" id="GO:0008757">
    <property type="term" value="F:S-adenosylmethionine-dependent methyltransferase activity"/>
    <property type="evidence" value="ECO:0007669"/>
    <property type="project" value="InterPro"/>
</dbReference>
<dbReference type="Proteomes" id="UP000034006">
    <property type="component" value="Unassembled WGS sequence"/>
</dbReference>
<dbReference type="Pfam" id="PF08241">
    <property type="entry name" value="Methyltransf_11"/>
    <property type="match status" value="1"/>
</dbReference>
<keyword evidence="2" id="KW-0808">Transferase</keyword>
<evidence type="ECO:0000259" key="1">
    <source>
        <dbReference type="Pfam" id="PF08241"/>
    </source>
</evidence>
<dbReference type="AlphaFoldDB" id="A0A0G1K894"/>
<keyword evidence="2" id="KW-0489">Methyltransferase</keyword>